<dbReference type="FunFam" id="1.25.40.10:FF:000454">
    <property type="entry name" value="Pentatricopeptide repeat-containing protein At3g47530"/>
    <property type="match status" value="1"/>
</dbReference>
<keyword evidence="1" id="KW-0677">Repeat</keyword>
<dbReference type="Pfam" id="PF20431">
    <property type="entry name" value="E_motif"/>
    <property type="match status" value="1"/>
</dbReference>
<gene>
    <name evidence="4" type="ORF">M5K25_003067</name>
</gene>
<organism evidence="4 5">
    <name type="scientific">Dendrobium thyrsiflorum</name>
    <name type="common">Pinecone-like raceme dendrobium</name>
    <name type="synonym">Orchid</name>
    <dbReference type="NCBI Taxonomy" id="117978"/>
    <lineage>
        <taxon>Eukaryota</taxon>
        <taxon>Viridiplantae</taxon>
        <taxon>Streptophyta</taxon>
        <taxon>Embryophyta</taxon>
        <taxon>Tracheophyta</taxon>
        <taxon>Spermatophyta</taxon>
        <taxon>Magnoliopsida</taxon>
        <taxon>Liliopsida</taxon>
        <taxon>Asparagales</taxon>
        <taxon>Orchidaceae</taxon>
        <taxon>Epidendroideae</taxon>
        <taxon>Malaxideae</taxon>
        <taxon>Dendrobiinae</taxon>
        <taxon>Dendrobium</taxon>
    </lineage>
</organism>
<accession>A0ABD0VVE3</accession>
<dbReference type="Pfam" id="PF20430">
    <property type="entry name" value="Eplus_motif"/>
    <property type="match status" value="1"/>
</dbReference>
<sequence>MSSPLTHPLAPQTLAAQIERSGSTHHHLLQLHAAAFRSGHHLHPIVNLKLQRSYSSIGRPDLSLSLFRLTADPNIFLWSSIIHSHAFHGLHHSALLLFCQMLSSPSSPTPNAFTFSSALKASPLNLGRALHALSLKHSLLSDTYVATSLLDMYARGADISSARKVFDVMPMRNIVSFTAMVTCYAKAGRLELAYKVFDTMPEKDCVCWNALIDAYTQHGRPNDAIMLFQQMLRSGLKPNEVTLVSVLASVAQLGSLPTGKWVHSYANNNKITFTLRLSTALVDMYSKCGSIQEAFLVFDSIPNKDVVAWNSMIIGYAMHGQSREALRFFSEMRKTGVQPTDITFIGVLNACSHAGLVTEGREFFSSMVKDHNIEPKIEHYGCLVDLLGRAGFVEEAYDLVTSMKIKPDPVLWSSLLASCRLHKNMILGEKIANFLLANGLANSGTFVLLSNIYGALGKWEEVAGIRRLMKEGGIQKEPGCSSIEVDRKVYEFMVGDLSHPLSKQIYAMLEEFNVLLKAQGYIPQTDLVLHDLEEPQKQRALEVHSEKLAIAFGLISTLPGTTIRIVKNLRVCSDCHTVTKFISKITGRTIVVRDRNRFHHFEDGSCSCGEFW</sequence>
<dbReference type="InterPro" id="IPR046849">
    <property type="entry name" value="E2_motif"/>
</dbReference>
<feature type="domain" description="DYW" evidence="3">
    <location>
        <begin position="520"/>
        <end position="612"/>
    </location>
</feature>
<evidence type="ECO:0000313" key="4">
    <source>
        <dbReference type="EMBL" id="KAL0926816.1"/>
    </source>
</evidence>
<dbReference type="Pfam" id="PF13041">
    <property type="entry name" value="PPR_2"/>
    <property type="match status" value="2"/>
</dbReference>
<dbReference type="PROSITE" id="PS51375">
    <property type="entry name" value="PPR"/>
    <property type="match status" value="3"/>
</dbReference>
<dbReference type="EMBL" id="JANQDX010000003">
    <property type="protein sequence ID" value="KAL0926816.1"/>
    <property type="molecule type" value="Genomic_DNA"/>
</dbReference>
<proteinExistence type="predicted"/>
<dbReference type="InterPro" id="IPR032867">
    <property type="entry name" value="DYW_dom"/>
</dbReference>
<dbReference type="Gene3D" id="1.25.40.10">
    <property type="entry name" value="Tetratricopeptide repeat domain"/>
    <property type="match status" value="3"/>
</dbReference>
<dbReference type="NCBIfam" id="TIGR00756">
    <property type="entry name" value="PPR"/>
    <property type="match status" value="3"/>
</dbReference>
<feature type="repeat" description="PPR" evidence="2">
    <location>
        <begin position="204"/>
        <end position="238"/>
    </location>
</feature>
<dbReference type="InterPro" id="IPR046960">
    <property type="entry name" value="PPR_At4g14850-like_plant"/>
</dbReference>
<evidence type="ECO:0000256" key="1">
    <source>
        <dbReference type="ARBA" id="ARBA00022737"/>
    </source>
</evidence>
<feature type="repeat" description="PPR" evidence="2">
    <location>
        <begin position="173"/>
        <end position="203"/>
    </location>
</feature>
<reference evidence="4 5" key="1">
    <citation type="journal article" date="2024" name="Plant Biotechnol. J.">
        <title>Dendrobium thyrsiflorum genome and its molecular insights into genes involved in important horticultural traits.</title>
        <authorList>
            <person name="Chen B."/>
            <person name="Wang J.Y."/>
            <person name="Zheng P.J."/>
            <person name="Li K.L."/>
            <person name="Liang Y.M."/>
            <person name="Chen X.F."/>
            <person name="Zhang C."/>
            <person name="Zhao X."/>
            <person name="He X."/>
            <person name="Zhang G.Q."/>
            <person name="Liu Z.J."/>
            <person name="Xu Q."/>
        </authorList>
    </citation>
    <scope>NUCLEOTIDE SEQUENCE [LARGE SCALE GENOMIC DNA]</scope>
    <source>
        <strain evidence="4">GZMU011</strain>
    </source>
</reference>
<dbReference type="GO" id="GO:0016070">
    <property type="term" value="P:RNA metabolic process"/>
    <property type="evidence" value="ECO:0007669"/>
    <property type="project" value="UniProtKB-ARBA"/>
</dbReference>
<dbReference type="Proteomes" id="UP001552299">
    <property type="component" value="Unassembled WGS sequence"/>
</dbReference>
<dbReference type="FunFam" id="1.25.40.10:FF:000417">
    <property type="entry name" value="Pentatricopeptide repeat-containing protein At4g38010"/>
    <property type="match status" value="1"/>
</dbReference>
<dbReference type="InterPro" id="IPR002885">
    <property type="entry name" value="PPR_rpt"/>
</dbReference>
<keyword evidence="5" id="KW-1185">Reference proteome</keyword>
<dbReference type="InterPro" id="IPR011990">
    <property type="entry name" value="TPR-like_helical_dom_sf"/>
</dbReference>
<protein>
    <recommendedName>
        <fullName evidence="3">DYW domain-containing protein</fullName>
    </recommendedName>
</protein>
<dbReference type="Pfam" id="PF01535">
    <property type="entry name" value="PPR"/>
    <property type="match status" value="2"/>
</dbReference>
<evidence type="ECO:0000313" key="5">
    <source>
        <dbReference type="Proteomes" id="UP001552299"/>
    </source>
</evidence>
<comment type="caution">
    <text evidence="4">The sequence shown here is derived from an EMBL/GenBank/DDBJ whole genome shotgun (WGS) entry which is preliminary data.</text>
</comment>
<dbReference type="SUPFAM" id="SSF48452">
    <property type="entry name" value="TPR-like"/>
    <property type="match status" value="1"/>
</dbReference>
<dbReference type="Pfam" id="PF14432">
    <property type="entry name" value="DYW_deaminase"/>
    <property type="match status" value="1"/>
</dbReference>
<dbReference type="InterPro" id="IPR046848">
    <property type="entry name" value="E_motif"/>
</dbReference>
<dbReference type="AlphaFoldDB" id="A0ABD0VVE3"/>
<evidence type="ECO:0000256" key="2">
    <source>
        <dbReference type="PROSITE-ProRule" id="PRU00708"/>
    </source>
</evidence>
<evidence type="ECO:0000259" key="3">
    <source>
        <dbReference type="Pfam" id="PF14432"/>
    </source>
</evidence>
<dbReference type="PANTHER" id="PTHR47926:SF456">
    <property type="entry name" value="PENTATRICOPEPTIDE REPEAT-CONTAINING PROTEIN ELI1, CHLOROPLASTIC"/>
    <property type="match status" value="1"/>
</dbReference>
<dbReference type="FunFam" id="1.25.40.10:FF:000348">
    <property type="entry name" value="Pentatricopeptide repeat-containing protein chloroplastic"/>
    <property type="match status" value="1"/>
</dbReference>
<name>A0ABD0VVE3_DENTH</name>
<feature type="repeat" description="PPR" evidence="2">
    <location>
        <begin position="305"/>
        <end position="339"/>
    </location>
</feature>
<dbReference type="PANTHER" id="PTHR47926">
    <property type="entry name" value="PENTATRICOPEPTIDE REPEAT-CONTAINING PROTEIN"/>
    <property type="match status" value="1"/>
</dbReference>